<dbReference type="InterPro" id="IPR042840">
    <property type="entry name" value="LMNTD1"/>
</dbReference>
<dbReference type="SMART" id="SM01391">
    <property type="entry name" value="Filament"/>
    <property type="match status" value="1"/>
</dbReference>
<gene>
    <name evidence="6" type="ORF">pdam_00011730</name>
</gene>
<dbReference type="GO" id="GO:0005882">
    <property type="term" value="C:intermediate filament"/>
    <property type="evidence" value="ECO:0007669"/>
    <property type="project" value="UniProtKB-KW"/>
</dbReference>
<dbReference type="SUPFAM" id="SSF64593">
    <property type="entry name" value="Intermediate filament protein, coiled coil region"/>
    <property type="match status" value="2"/>
</dbReference>
<feature type="coiled-coil region" evidence="3">
    <location>
        <begin position="261"/>
        <end position="348"/>
    </location>
</feature>
<name>A0A3M6UDG9_POCDA</name>
<dbReference type="Gene3D" id="1.20.5.170">
    <property type="match status" value="1"/>
</dbReference>
<dbReference type="PANTHER" id="PTHR47012:SF3">
    <property type="entry name" value="LAMIN TAIL DOMAIN CONTAINING 1"/>
    <property type="match status" value="1"/>
</dbReference>
<keyword evidence="7" id="KW-1185">Reference proteome</keyword>
<feature type="coiled-coil region" evidence="3">
    <location>
        <begin position="63"/>
        <end position="139"/>
    </location>
</feature>
<dbReference type="GO" id="GO:0005737">
    <property type="term" value="C:cytoplasm"/>
    <property type="evidence" value="ECO:0007669"/>
    <property type="project" value="TreeGrafter"/>
</dbReference>
<dbReference type="InterPro" id="IPR039008">
    <property type="entry name" value="IF_rod_dom"/>
</dbReference>
<feature type="compositionally biased region" description="Polar residues" evidence="4">
    <location>
        <begin position="727"/>
        <end position="745"/>
    </location>
</feature>
<dbReference type="PROSITE" id="PS51841">
    <property type="entry name" value="LTD"/>
    <property type="match status" value="1"/>
</dbReference>
<organism evidence="6 7">
    <name type="scientific">Pocillopora damicornis</name>
    <name type="common">Cauliflower coral</name>
    <name type="synonym">Millepora damicornis</name>
    <dbReference type="NCBI Taxonomy" id="46731"/>
    <lineage>
        <taxon>Eukaryota</taxon>
        <taxon>Metazoa</taxon>
        <taxon>Cnidaria</taxon>
        <taxon>Anthozoa</taxon>
        <taxon>Hexacorallia</taxon>
        <taxon>Scleractinia</taxon>
        <taxon>Astrocoeniina</taxon>
        <taxon>Pocilloporidae</taxon>
        <taxon>Pocillopora</taxon>
    </lineage>
</organism>
<dbReference type="InterPro" id="IPR001322">
    <property type="entry name" value="Lamin_tail_dom"/>
</dbReference>
<dbReference type="AlphaFoldDB" id="A0A3M6UDG9"/>
<sequence length="764" mass="85586">MTTRGSPILVPRYMEKDYLQSLNDRFASYISRVRQMREQSGRMETVNLTNTTKILEDEMVALKGMYERQLEELRNKLEEMARERTQHQLAAAKNSALVAELQDKLGEETSARQKLENALADAQRVIAEKEALLQDARVTTTQHQNAHMDTKRDRDGLQTALTQTQQALDTEVAARADLQTLANQLRDKLNFQQQLHEKELHEMRCRLDDAERTILLAEERLHEHNIIDENLSAMLAKVKLHSDAELRRFKEEAEISYHNGMNQIRAQLDNESRNLAAATDDNIHLKAQVESLHSKNINLEAKCSSLEAQNAGLIQNLEMERQQAANTIKNLEAKLRELQEVLMAKVRELGLAYNAHLPLDLELDAFATLLEAEERRLNLAMESKVPLTPVRSRTWHATTEKVSIPTVKRPATTLGITHPPAVTSTAVIRRPVTRPKTTAGTLTGTKVKPVVQPITTSSPYRHSWSYVPNFVDYHSPTSSHTGNVRILEVNPDGNYVRIFNTSGFKDEEIGGYMVQQNVAGRPVTVFRFPPRTRLKALSHATVWSAASLTRHNPPSDFLWKEQHKWGTGPECTTILCKPNGQAVAWTTAAYPFGVPNQIPTRDTGPITLPETGEPAKEKTFPRSPRHASTSKVPDPLPKETEGKPFSNPPTDPLHPHTVQPRTKIGGHDAMSMHPQARSQTERPDPSGASRTGGAPLRKFTGTSLPNSKSSTSKNGQGGSIRVLPATDFSSPSQQHQDRLSQINSHQRVEFAPPMPRPYVIADTW</sequence>
<dbReference type="PANTHER" id="PTHR47012">
    <property type="entry name" value="LAMIN TAIL DOMAIN-CONTAINING PROTEIN 1"/>
    <property type="match status" value="1"/>
</dbReference>
<evidence type="ECO:0000313" key="7">
    <source>
        <dbReference type="Proteomes" id="UP000275408"/>
    </source>
</evidence>
<dbReference type="Pfam" id="PF00932">
    <property type="entry name" value="LTD"/>
    <property type="match status" value="1"/>
</dbReference>
<protein>
    <recommendedName>
        <fullName evidence="5">LTD domain-containing protein</fullName>
    </recommendedName>
</protein>
<feature type="compositionally biased region" description="Polar residues" evidence="4">
    <location>
        <begin position="700"/>
        <end position="714"/>
    </location>
</feature>
<dbReference type="Pfam" id="PF00038">
    <property type="entry name" value="Filament"/>
    <property type="match status" value="1"/>
</dbReference>
<dbReference type="SUPFAM" id="SSF74853">
    <property type="entry name" value="Lamin A/C globular tail domain"/>
    <property type="match status" value="1"/>
</dbReference>
<evidence type="ECO:0000256" key="4">
    <source>
        <dbReference type="SAM" id="MobiDB-lite"/>
    </source>
</evidence>
<keyword evidence="2 3" id="KW-0175">Coiled coil</keyword>
<feature type="region of interest" description="Disordered" evidence="4">
    <location>
        <begin position="595"/>
        <end position="764"/>
    </location>
</feature>
<proteinExistence type="predicted"/>
<dbReference type="STRING" id="46731.A0A3M6UDG9"/>
<accession>A0A3M6UDG9</accession>
<dbReference type="Proteomes" id="UP000275408">
    <property type="component" value="Unassembled WGS sequence"/>
</dbReference>
<dbReference type="GO" id="GO:0005635">
    <property type="term" value="C:nuclear envelope"/>
    <property type="evidence" value="ECO:0007669"/>
    <property type="project" value="TreeGrafter"/>
</dbReference>
<feature type="domain" description="LTD" evidence="5">
    <location>
        <begin position="472"/>
        <end position="592"/>
    </location>
</feature>
<reference evidence="6 7" key="1">
    <citation type="journal article" date="2018" name="Sci. Rep.">
        <title>Comparative analysis of the Pocillopora damicornis genome highlights role of immune system in coral evolution.</title>
        <authorList>
            <person name="Cunning R."/>
            <person name="Bay R.A."/>
            <person name="Gillette P."/>
            <person name="Baker A.C."/>
            <person name="Traylor-Knowles N."/>
        </authorList>
    </citation>
    <scope>NUCLEOTIDE SEQUENCE [LARGE SCALE GENOMIC DNA]</scope>
    <source>
        <strain evidence="6">RSMAS</strain>
        <tissue evidence="6">Whole animal</tissue>
    </source>
</reference>
<dbReference type="Gene3D" id="2.60.40.1260">
    <property type="entry name" value="Lamin Tail domain"/>
    <property type="match status" value="1"/>
</dbReference>
<comment type="caution">
    <text evidence="6">The sequence shown here is derived from an EMBL/GenBank/DDBJ whole genome shotgun (WGS) entry which is preliminary data.</text>
</comment>
<evidence type="ECO:0000313" key="6">
    <source>
        <dbReference type="EMBL" id="RMX51720.1"/>
    </source>
</evidence>
<feature type="coiled-coil region" evidence="3">
    <location>
        <begin position="175"/>
        <end position="220"/>
    </location>
</feature>
<evidence type="ECO:0000256" key="2">
    <source>
        <dbReference type="ARBA" id="ARBA00023054"/>
    </source>
</evidence>
<evidence type="ECO:0000256" key="3">
    <source>
        <dbReference type="SAM" id="Coils"/>
    </source>
</evidence>
<dbReference type="Gene3D" id="1.20.5.1160">
    <property type="entry name" value="Vasodilator-stimulated phosphoprotein"/>
    <property type="match status" value="1"/>
</dbReference>
<dbReference type="OrthoDB" id="102442at2759"/>
<dbReference type="InterPro" id="IPR036415">
    <property type="entry name" value="Lamin_tail_dom_sf"/>
</dbReference>
<dbReference type="EMBL" id="RCHS01001723">
    <property type="protein sequence ID" value="RMX51720.1"/>
    <property type="molecule type" value="Genomic_DNA"/>
</dbReference>
<keyword evidence="1" id="KW-0403">Intermediate filament</keyword>
<evidence type="ECO:0000259" key="5">
    <source>
        <dbReference type="PROSITE" id="PS51841"/>
    </source>
</evidence>
<evidence type="ECO:0000256" key="1">
    <source>
        <dbReference type="ARBA" id="ARBA00022754"/>
    </source>
</evidence>